<feature type="binding site" evidence="7">
    <location>
        <position position="115"/>
    </location>
    <ligand>
        <name>substrate</name>
    </ligand>
</feature>
<reference evidence="8" key="1">
    <citation type="submission" date="2020-10" db="EMBL/GenBank/DDBJ databases">
        <authorList>
            <person name="Gilroy R."/>
        </authorList>
    </citation>
    <scope>NUCLEOTIDE SEQUENCE</scope>
    <source>
        <strain evidence="8">17113</strain>
    </source>
</reference>
<dbReference type="NCBIfam" id="TIGR00091">
    <property type="entry name" value="tRNA (guanosine(46)-N7)-methyltransferase TrmB"/>
    <property type="match status" value="1"/>
</dbReference>
<dbReference type="EC" id="2.1.1.33" evidence="7"/>
<dbReference type="PANTHER" id="PTHR23417">
    <property type="entry name" value="3-DEOXY-D-MANNO-OCTULOSONIC-ACID TRANSFERASE/TRNA GUANINE-N 7 - -METHYLTRANSFERASE"/>
    <property type="match status" value="1"/>
</dbReference>
<evidence type="ECO:0000256" key="2">
    <source>
        <dbReference type="ARBA" id="ARBA00003015"/>
    </source>
</evidence>
<evidence type="ECO:0000256" key="3">
    <source>
        <dbReference type="ARBA" id="ARBA00022603"/>
    </source>
</evidence>
<evidence type="ECO:0000313" key="9">
    <source>
        <dbReference type="Proteomes" id="UP000823634"/>
    </source>
</evidence>
<feature type="binding site" evidence="7">
    <location>
        <position position="60"/>
    </location>
    <ligand>
        <name>S-adenosyl-L-methionine</name>
        <dbReference type="ChEBI" id="CHEBI:59789"/>
    </ligand>
</feature>
<organism evidence="8 9">
    <name type="scientific">Candidatus Alloenteromonas pullistercoris</name>
    <dbReference type="NCBI Taxonomy" id="2840785"/>
    <lineage>
        <taxon>Bacteria</taxon>
        <taxon>Bacillati</taxon>
        <taxon>Bacillota</taxon>
        <taxon>Bacillota incertae sedis</taxon>
        <taxon>Candidatus Alloenteromonas</taxon>
    </lineage>
</organism>
<accession>A0A9D9GVF0</accession>
<dbReference type="HAMAP" id="MF_01057">
    <property type="entry name" value="tRNA_methyltr_TrmB"/>
    <property type="match status" value="1"/>
</dbReference>
<gene>
    <name evidence="7 8" type="primary">trmB</name>
    <name evidence="8" type="ORF">IAC61_00795</name>
</gene>
<dbReference type="CDD" id="cd02440">
    <property type="entry name" value="AdoMet_MTases"/>
    <property type="match status" value="1"/>
</dbReference>
<dbReference type="PANTHER" id="PTHR23417:SF14">
    <property type="entry name" value="PENTACOTRIPEPTIDE-REPEAT REGION OF PRORP DOMAIN-CONTAINING PROTEIN"/>
    <property type="match status" value="1"/>
</dbReference>
<comment type="pathway">
    <text evidence="7">tRNA modification; N(7)-methylguanine-tRNA biosynthesis.</text>
</comment>
<keyword evidence="4 7" id="KW-0808">Transferase</keyword>
<dbReference type="Gene3D" id="3.40.50.150">
    <property type="entry name" value="Vaccinia Virus protein VP39"/>
    <property type="match status" value="1"/>
</dbReference>
<name>A0A9D9GVF0_9FIRM</name>
<feature type="binding site" evidence="7">
    <location>
        <position position="87"/>
    </location>
    <ligand>
        <name>S-adenosyl-L-methionine</name>
        <dbReference type="ChEBI" id="CHEBI:59789"/>
    </ligand>
</feature>
<comment type="catalytic activity">
    <reaction evidence="1 7">
        <text>guanosine(46) in tRNA + S-adenosyl-L-methionine = N(7)-methylguanosine(46) in tRNA + S-adenosyl-L-homocysteine</text>
        <dbReference type="Rhea" id="RHEA:42708"/>
        <dbReference type="Rhea" id="RHEA-COMP:10188"/>
        <dbReference type="Rhea" id="RHEA-COMP:10189"/>
        <dbReference type="ChEBI" id="CHEBI:57856"/>
        <dbReference type="ChEBI" id="CHEBI:59789"/>
        <dbReference type="ChEBI" id="CHEBI:74269"/>
        <dbReference type="ChEBI" id="CHEBI:74480"/>
        <dbReference type="EC" id="2.1.1.33"/>
    </reaction>
</comment>
<dbReference type="GO" id="GO:0008176">
    <property type="term" value="F:tRNA (guanine(46)-N7)-methyltransferase activity"/>
    <property type="evidence" value="ECO:0007669"/>
    <property type="project" value="UniProtKB-UniRule"/>
</dbReference>
<dbReference type="PROSITE" id="PS51625">
    <property type="entry name" value="SAM_MT_TRMB"/>
    <property type="match status" value="1"/>
</dbReference>
<comment type="function">
    <text evidence="2 7">Catalyzes the formation of N(7)-methylguanine at position 46 (m7G46) in tRNA.</text>
</comment>
<feature type="binding site" evidence="7">
    <location>
        <position position="36"/>
    </location>
    <ligand>
        <name>S-adenosyl-L-methionine</name>
        <dbReference type="ChEBI" id="CHEBI:59789"/>
    </ligand>
</feature>
<sequence length="208" mass="23416">MRSRKKKWAEPFMAAHAEYFPADFAFLKGQSPLYLEIGCGKGDFALAMHSKLPGCYLAIDRDHSVLATAGRKAFDAKATGIYFAPGDFDFLGPKFAEEGLRFKTIFVNFPDPWPKKRHHKRRLTFAPRLKAMASLLSEGGAIAFKTDNADLFEFSLEQARQAGLEEAFVCLDYQVGEEDAVSEYEANFRRYGIPIRKAVFAPKKEEGK</sequence>
<dbReference type="GO" id="GO:0043527">
    <property type="term" value="C:tRNA methyltransferase complex"/>
    <property type="evidence" value="ECO:0007669"/>
    <property type="project" value="TreeGrafter"/>
</dbReference>
<keyword evidence="5 7" id="KW-0949">S-adenosyl-L-methionine</keyword>
<feature type="binding site" evidence="7">
    <location>
        <position position="111"/>
    </location>
    <ligand>
        <name>S-adenosyl-L-methionine</name>
        <dbReference type="ChEBI" id="CHEBI:59789"/>
    </ligand>
</feature>
<dbReference type="InterPro" id="IPR055361">
    <property type="entry name" value="tRNA_methyltr_TrmB_bact"/>
</dbReference>
<protein>
    <recommendedName>
        <fullName evidence="7">tRNA (guanine-N(7)-)-methyltransferase</fullName>
        <ecNumber evidence="7">2.1.1.33</ecNumber>
    </recommendedName>
    <alternativeName>
        <fullName evidence="7">tRNA (guanine(46)-N(7))-methyltransferase</fullName>
    </alternativeName>
    <alternativeName>
        <fullName evidence="7">tRNA(m7G46)-methyltransferase</fullName>
    </alternativeName>
</protein>
<comment type="caution">
    <text evidence="7">Lacks conserved residue(s) required for the propagation of feature annotation.</text>
</comment>
<dbReference type="Pfam" id="PF02390">
    <property type="entry name" value="Methyltransf_4"/>
    <property type="match status" value="1"/>
</dbReference>
<evidence type="ECO:0000256" key="7">
    <source>
        <dbReference type="HAMAP-Rule" id="MF_01057"/>
    </source>
</evidence>
<evidence type="ECO:0000256" key="1">
    <source>
        <dbReference type="ARBA" id="ARBA00000142"/>
    </source>
</evidence>
<feature type="binding site" evidence="7">
    <location>
        <position position="147"/>
    </location>
    <ligand>
        <name>substrate</name>
    </ligand>
</feature>
<evidence type="ECO:0000313" key="8">
    <source>
        <dbReference type="EMBL" id="MBO8425842.1"/>
    </source>
</evidence>
<dbReference type="EMBL" id="JADINA010000007">
    <property type="protein sequence ID" value="MBO8425842.1"/>
    <property type="molecule type" value="Genomic_DNA"/>
</dbReference>
<evidence type="ECO:0000256" key="6">
    <source>
        <dbReference type="ARBA" id="ARBA00022694"/>
    </source>
</evidence>
<comment type="similarity">
    <text evidence="7">Belongs to the class I-like SAM-binding methyltransferase superfamily. TrmB family.</text>
</comment>
<proteinExistence type="inferred from homology"/>
<keyword evidence="6 7" id="KW-0819">tRNA processing</keyword>
<dbReference type="InterPro" id="IPR029063">
    <property type="entry name" value="SAM-dependent_MTases_sf"/>
</dbReference>
<dbReference type="Proteomes" id="UP000823634">
    <property type="component" value="Unassembled WGS sequence"/>
</dbReference>
<comment type="caution">
    <text evidence="8">The sequence shown here is derived from an EMBL/GenBank/DDBJ whole genome shotgun (WGS) entry which is preliminary data.</text>
</comment>
<dbReference type="AlphaFoldDB" id="A0A9D9GVF0"/>
<keyword evidence="3 7" id="KW-0489">Methyltransferase</keyword>
<dbReference type="InterPro" id="IPR003358">
    <property type="entry name" value="tRNA_(Gua-N-7)_MeTrfase_Trmb"/>
</dbReference>
<evidence type="ECO:0000256" key="5">
    <source>
        <dbReference type="ARBA" id="ARBA00022691"/>
    </source>
</evidence>
<reference evidence="8" key="2">
    <citation type="journal article" date="2021" name="PeerJ">
        <title>Extensive microbial diversity within the chicken gut microbiome revealed by metagenomics and culture.</title>
        <authorList>
            <person name="Gilroy R."/>
            <person name="Ravi A."/>
            <person name="Getino M."/>
            <person name="Pursley I."/>
            <person name="Horton D.L."/>
            <person name="Alikhan N.F."/>
            <person name="Baker D."/>
            <person name="Gharbi K."/>
            <person name="Hall N."/>
            <person name="Watson M."/>
            <person name="Adriaenssens E.M."/>
            <person name="Foster-Nyarko E."/>
            <person name="Jarju S."/>
            <person name="Secka A."/>
            <person name="Antonio M."/>
            <person name="Oren A."/>
            <person name="Chaudhuri R.R."/>
            <person name="La Ragione R."/>
            <person name="Hildebrand F."/>
            <person name="Pallen M.J."/>
        </authorList>
    </citation>
    <scope>NUCLEOTIDE SEQUENCE</scope>
    <source>
        <strain evidence="8">17113</strain>
    </source>
</reference>
<dbReference type="SUPFAM" id="SSF53335">
    <property type="entry name" value="S-adenosyl-L-methionine-dependent methyltransferases"/>
    <property type="match status" value="1"/>
</dbReference>
<evidence type="ECO:0000256" key="4">
    <source>
        <dbReference type="ARBA" id="ARBA00022679"/>
    </source>
</evidence>